<proteinExistence type="predicted"/>
<sequence>MSTTRKRGSDRLQLLLVGESKRPRAMIGVQKLPVEFQQKTKKSGKMLLIIDNALCHLSSELLDRENGLFKVVFATYYIVACSANGSNYADGDDLVSQLRNVNLKDCCYMIAQAWNSIS</sequence>
<evidence type="ECO:0000313" key="2">
    <source>
        <dbReference type="Proteomes" id="UP000055024"/>
    </source>
</evidence>
<evidence type="ECO:0008006" key="3">
    <source>
        <dbReference type="Google" id="ProtNLM"/>
    </source>
</evidence>
<reference evidence="1 2" key="1">
    <citation type="submission" date="2015-01" db="EMBL/GenBank/DDBJ databases">
        <title>Evolution of Trichinella species and genotypes.</title>
        <authorList>
            <person name="Korhonen P.K."/>
            <person name="Edoardo P."/>
            <person name="Giuseppe L.R."/>
            <person name="Gasser R.B."/>
        </authorList>
    </citation>
    <scope>NUCLEOTIDE SEQUENCE [LARGE SCALE GENOMIC DNA]</scope>
    <source>
        <strain evidence="1">ISS1029</strain>
    </source>
</reference>
<keyword evidence="2" id="KW-1185">Reference proteome</keyword>
<evidence type="ECO:0000313" key="1">
    <source>
        <dbReference type="EMBL" id="KRZ17583.1"/>
    </source>
</evidence>
<accession>A0A0V1I4A3</accession>
<dbReference type="EMBL" id="JYDP01000006">
    <property type="protein sequence ID" value="KRZ17583.1"/>
    <property type="molecule type" value="Genomic_DNA"/>
</dbReference>
<name>A0A0V1I4A3_9BILA</name>
<dbReference type="Proteomes" id="UP000055024">
    <property type="component" value="Unassembled WGS sequence"/>
</dbReference>
<comment type="caution">
    <text evidence="1">The sequence shown here is derived from an EMBL/GenBank/DDBJ whole genome shotgun (WGS) entry which is preliminary data.</text>
</comment>
<protein>
    <recommendedName>
        <fullName evidence="3">DDE-1 domain-containing protein</fullName>
    </recommendedName>
</protein>
<organism evidence="1 2">
    <name type="scientific">Trichinella zimbabwensis</name>
    <dbReference type="NCBI Taxonomy" id="268475"/>
    <lineage>
        <taxon>Eukaryota</taxon>
        <taxon>Metazoa</taxon>
        <taxon>Ecdysozoa</taxon>
        <taxon>Nematoda</taxon>
        <taxon>Enoplea</taxon>
        <taxon>Dorylaimia</taxon>
        <taxon>Trichinellida</taxon>
        <taxon>Trichinellidae</taxon>
        <taxon>Trichinella</taxon>
    </lineage>
</organism>
<dbReference type="AlphaFoldDB" id="A0A0V1I4A3"/>
<dbReference type="OrthoDB" id="5920530at2759"/>
<gene>
    <name evidence="1" type="ORF">T11_9168</name>
</gene>